<proteinExistence type="predicted"/>
<dbReference type="Proteomes" id="UP000178336">
    <property type="component" value="Unassembled WGS sequence"/>
</dbReference>
<accession>A0A1F5GUH6</accession>
<gene>
    <name evidence="1" type="ORF">A3A48_03630</name>
</gene>
<reference evidence="1 2" key="1">
    <citation type="journal article" date="2016" name="Nat. Commun.">
        <title>Thousands of microbial genomes shed light on interconnected biogeochemical processes in an aquifer system.</title>
        <authorList>
            <person name="Anantharaman K."/>
            <person name="Brown C.T."/>
            <person name="Hug L.A."/>
            <person name="Sharon I."/>
            <person name="Castelle C.J."/>
            <person name="Probst A.J."/>
            <person name="Thomas B.C."/>
            <person name="Singh A."/>
            <person name="Wilkins M.J."/>
            <person name="Karaoz U."/>
            <person name="Brodie E.L."/>
            <person name="Williams K.H."/>
            <person name="Hubbard S.S."/>
            <person name="Banfield J.F."/>
        </authorList>
    </citation>
    <scope>NUCLEOTIDE SEQUENCE [LARGE SCALE GENOMIC DNA]</scope>
</reference>
<evidence type="ECO:0008006" key="3">
    <source>
        <dbReference type="Google" id="ProtNLM"/>
    </source>
</evidence>
<name>A0A1F5GUH6_9BACT</name>
<sequence length="390" mass="46025">MIDTVVMTLRSWNFRIIDPDRFEPSARFILNGSKPLGARGYFTAYQNPTKEEFRKGIYKPRLTLINRYDFNLKKRETSLRIELSIPKLLFGNNFDEVTFSDLTRSVELLRTGLANMSVAVSEYSIYHAPISAIHYSKNIVLTDGTTTSYLLRKLKECNFKLPLDVNQADYRNEGHSYRWHCNSYEIVFYDKLKDLEIAKISEKRTIEKDYQLQLNLNKTVRKTSPFEIIRLEARLNKRQKIRQDLKKINFPVDLIYKNLFNPEISRKILLKYIDEMAARRYPIIDYHPPNIEAMLSDLIVRNPNLGIKKALQLIGLKQILDSVPFRALRTMFNSYSKRSWYRLVSDAKKVNLPSVMSPFKIIRDHINQFKPVKLLDFQPQMLNNDKYKLY</sequence>
<organism evidence="1 2">
    <name type="scientific">Candidatus Curtissbacteria bacterium RIFCSPLOWO2_01_FULL_37_9</name>
    <dbReference type="NCBI Taxonomy" id="1797724"/>
    <lineage>
        <taxon>Bacteria</taxon>
        <taxon>Candidatus Curtissiibacteriota</taxon>
    </lineage>
</organism>
<protein>
    <recommendedName>
        <fullName evidence="3">Replication-associated protein G2P N-terminal domain-containing protein</fullName>
    </recommendedName>
</protein>
<dbReference type="EMBL" id="MFBN01000018">
    <property type="protein sequence ID" value="OGD95501.1"/>
    <property type="molecule type" value="Genomic_DNA"/>
</dbReference>
<dbReference type="STRING" id="1797724.A3A48_03630"/>
<comment type="caution">
    <text evidence="1">The sequence shown here is derived from an EMBL/GenBank/DDBJ whole genome shotgun (WGS) entry which is preliminary data.</text>
</comment>
<evidence type="ECO:0000313" key="1">
    <source>
        <dbReference type="EMBL" id="OGD95501.1"/>
    </source>
</evidence>
<evidence type="ECO:0000313" key="2">
    <source>
        <dbReference type="Proteomes" id="UP000178336"/>
    </source>
</evidence>
<dbReference type="AlphaFoldDB" id="A0A1F5GUH6"/>